<dbReference type="RefSeq" id="WP_006010537.1">
    <property type="nucleotide sequence ID" value="NZ_AUAV01000015.1"/>
</dbReference>
<dbReference type="Gene3D" id="1.25.40.20">
    <property type="entry name" value="Ankyrin repeat-containing domain"/>
    <property type="match status" value="1"/>
</dbReference>
<dbReference type="EMBL" id="BAEQ01000024">
    <property type="protein sequence ID" value="GAC28390.1"/>
    <property type="molecule type" value="Genomic_DNA"/>
</dbReference>
<proteinExistence type="predicted"/>
<dbReference type="Proteomes" id="UP000006251">
    <property type="component" value="Unassembled WGS sequence"/>
</dbReference>
<protein>
    <recommendedName>
        <fullName evidence="3">Ankyrin repeat-containing protein</fullName>
    </recommendedName>
</protein>
<dbReference type="OrthoDB" id="10006102at2"/>
<gene>
    <name evidence="1" type="ORF">GPAL_1523</name>
</gene>
<evidence type="ECO:0008006" key="3">
    <source>
        <dbReference type="Google" id="ProtNLM"/>
    </source>
</evidence>
<evidence type="ECO:0000313" key="2">
    <source>
        <dbReference type="Proteomes" id="UP000006251"/>
    </source>
</evidence>
<name>K6ZYL8_9ALTE</name>
<reference evidence="2" key="1">
    <citation type="journal article" date="2014" name="Environ. Microbiol.">
        <title>Comparative genomics of the marine bacterial genus Glaciecola reveals the high degree of genomic diversity and genomic characteristic for cold adaptation.</title>
        <authorList>
            <person name="Qin Q.L."/>
            <person name="Xie B.B."/>
            <person name="Yu Y."/>
            <person name="Shu Y.L."/>
            <person name="Rong J.C."/>
            <person name="Zhang Y.J."/>
            <person name="Zhao D.L."/>
            <person name="Chen X.L."/>
            <person name="Zhang X.Y."/>
            <person name="Chen B."/>
            <person name="Zhou B.C."/>
            <person name="Zhang Y.Z."/>
        </authorList>
    </citation>
    <scope>NUCLEOTIDE SEQUENCE [LARGE SCALE GENOMIC DNA]</scope>
    <source>
        <strain evidence="2">ACAM 615</strain>
    </source>
</reference>
<comment type="caution">
    <text evidence="1">The sequence shown here is derived from an EMBL/GenBank/DDBJ whole genome shotgun (WGS) entry which is preliminary data.</text>
</comment>
<sequence>MKKYSTLVTVVCIILIGSVAVIISNSTTHVSGQIELSNIKPQQKNEVENIQKIEVSQNQIVKLDCEAYSKAFLSLDIKPKIIRNVITANLNDDLKRLIELTPSDINDLNNALNVDVNNDVFSARFDFKFNEKFTYSPIKIDSNVIAALNNTSDKDIDSTIMSVLDSDKFTKYFKQENTTGSLLISFLKIAKSSIANQVIAAFIEKNYKVSEYDLIAATRMGLSDMKMRSLLNNYAGSLNFEFDAGLKSINLVLYAGLTNNIRLVNFWFENGVNPYANAKVGGPLDLMALFDNDANNQHWVGVENALAIGIRPMMESTYSSFLKYNKDNNYPLSNLEEYDIAPSFTNRELLENIIIKQAELLLVQHSINAKGIDYDCALAFFRNIEKIRNNTDTKESGLSENNNLKEGSNEAFNIYKSYLGGLITLETALESLNDLDTLVSKLSFDKLFFKIQMQNLQDKLAGDKRSVKTKNAIGAAKLESAENWESAELLLDEIDDLSSIDKNSAKLLVAINAMRPISEIKTILNQPVKVDIDHAITAIVRDHDLALNELFNAGLNPNSEDASGSLLIFFAVNYKAIDSFKVLIANNASLKHARGGMDALDMALSKYGEDQSFPWFTRELLRAGHKIEYSHIQLIRALYIGKSEEIGDLINEFDIEI</sequence>
<dbReference type="AlphaFoldDB" id="K6ZYL8"/>
<accession>K6ZYL8</accession>
<keyword evidence="2" id="KW-1185">Reference proteome</keyword>
<organism evidence="1 2">
    <name type="scientific">Brumicola pallidula DSM 14239 = ACAM 615</name>
    <dbReference type="NCBI Taxonomy" id="1121922"/>
    <lineage>
        <taxon>Bacteria</taxon>
        <taxon>Pseudomonadati</taxon>
        <taxon>Pseudomonadota</taxon>
        <taxon>Gammaproteobacteria</taxon>
        <taxon>Alteromonadales</taxon>
        <taxon>Alteromonadaceae</taxon>
        <taxon>Brumicola</taxon>
    </lineage>
</organism>
<dbReference type="InterPro" id="IPR036770">
    <property type="entry name" value="Ankyrin_rpt-contain_sf"/>
</dbReference>
<evidence type="ECO:0000313" key="1">
    <source>
        <dbReference type="EMBL" id="GAC28390.1"/>
    </source>
</evidence>